<evidence type="ECO:0000313" key="7">
    <source>
        <dbReference type="EMBL" id="KUJ15246.1"/>
    </source>
</evidence>
<reference evidence="7 8" key="1">
    <citation type="submission" date="2015-10" db="EMBL/GenBank/DDBJ databases">
        <title>Full genome of DAOMC 229536 Phialocephala scopiformis, a fungal endophyte of spruce producing the potent anti-insectan compound rugulosin.</title>
        <authorList>
            <consortium name="DOE Joint Genome Institute"/>
            <person name="Walker A.K."/>
            <person name="Frasz S.L."/>
            <person name="Seifert K.A."/>
            <person name="Miller J.D."/>
            <person name="Mondo S.J."/>
            <person name="Labutti K."/>
            <person name="Lipzen A."/>
            <person name="Dockter R."/>
            <person name="Kennedy M."/>
            <person name="Grigoriev I.V."/>
            <person name="Spatafora J.W."/>
        </authorList>
    </citation>
    <scope>NUCLEOTIDE SEQUENCE [LARGE SCALE GENOMIC DNA]</scope>
    <source>
        <strain evidence="7 8">CBS 120377</strain>
    </source>
</reference>
<feature type="transmembrane region" description="Helical" evidence="6">
    <location>
        <begin position="430"/>
        <end position="451"/>
    </location>
</feature>
<evidence type="ECO:0000256" key="3">
    <source>
        <dbReference type="ARBA" id="ARBA00022692"/>
    </source>
</evidence>
<keyword evidence="5 6" id="KW-0472">Membrane</keyword>
<evidence type="ECO:0000256" key="5">
    <source>
        <dbReference type="ARBA" id="ARBA00023136"/>
    </source>
</evidence>
<dbReference type="OrthoDB" id="28755at2759"/>
<keyword evidence="4 6" id="KW-1133">Transmembrane helix</keyword>
<feature type="transmembrane region" description="Helical" evidence="6">
    <location>
        <begin position="212"/>
        <end position="234"/>
    </location>
</feature>
<protein>
    <submittedName>
        <fullName evidence="7">MFS general substrate transporter</fullName>
    </submittedName>
</protein>
<dbReference type="PANTHER" id="PTHR19432:SF35">
    <property type="entry name" value="SOLUTE CARRIER FAMILY 45 MEMBER 3 ISOFORM X1"/>
    <property type="match status" value="1"/>
</dbReference>
<feature type="transmembrane region" description="Helical" evidence="6">
    <location>
        <begin position="353"/>
        <end position="372"/>
    </location>
</feature>
<evidence type="ECO:0000256" key="1">
    <source>
        <dbReference type="ARBA" id="ARBA00004141"/>
    </source>
</evidence>
<dbReference type="GO" id="GO:0005886">
    <property type="term" value="C:plasma membrane"/>
    <property type="evidence" value="ECO:0007669"/>
    <property type="project" value="TreeGrafter"/>
</dbReference>
<dbReference type="KEGG" id="psco:LY89DRAFT_686030"/>
<dbReference type="GO" id="GO:0008506">
    <property type="term" value="F:sucrose:proton symporter activity"/>
    <property type="evidence" value="ECO:0007669"/>
    <property type="project" value="TreeGrafter"/>
</dbReference>
<feature type="transmembrane region" description="Helical" evidence="6">
    <location>
        <begin position="6"/>
        <end position="23"/>
    </location>
</feature>
<feature type="transmembrane region" description="Helical" evidence="6">
    <location>
        <begin position="267"/>
        <end position="287"/>
    </location>
</feature>
<dbReference type="InterPro" id="IPR036259">
    <property type="entry name" value="MFS_trans_sf"/>
</dbReference>
<dbReference type="SUPFAM" id="SSF103473">
    <property type="entry name" value="MFS general substrate transporter"/>
    <property type="match status" value="1"/>
</dbReference>
<dbReference type="EMBL" id="KQ947418">
    <property type="protein sequence ID" value="KUJ15246.1"/>
    <property type="molecule type" value="Genomic_DNA"/>
</dbReference>
<name>A0A194X4Z2_MOLSC</name>
<dbReference type="PANTHER" id="PTHR19432">
    <property type="entry name" value="SUGAR TRANSPORTER"/>
    <property type="match status" value="1"/>
</dbReference>
<comment type="subcellular location">
    <subcellularLocation>
        <location evidence="1">Membrane</location>
        <topology evidence="1">Multi-pass membrane protein</topology>
    </subcellularLocation>
</comment>
<evidence type="ECO:0000256" key="6">
    <source>
        <dbReference type="SAM" id="Phobius"/>
    </source>
</evidence>
<proteinExistence type="predicted"/>
<keyword evidence="2" id="KW-0813">Transport</keyword>
<dbReference type="AlphaFoldDB" id="A0A194X4Z2"/>
<feature type="transmembrane region" description="Helical" evidence="6">
    <location>
        <begin position="393"/>
        <end position="418"/>
    </location>
</feature>
<evidence type="ECO:0000256" key="4">
    <source>
        <dbReference type="ARBA" id="ARBA00022989"/>
    </source>
</evidence>
<dbReference type="Gene3D" id="1.20.1250.20">
    <property type="entry name" value="MFS general substrate transporter like domains"/>
    <property type="match status" value="1"/>
</dbReference>
<keyword evidence="8" id="KW-1185">Reference proteome</keyword>
<feature type="transmembrane region" description="Helical" evidence="6">
    <location>
        <begin position="73"/>
        <end position="93"/>
    </location>
</feature>
<feature type="transmembrane region" description="Helical" evidence="6">
    <location>
        <begin position="35"/>
        <end position="53"/>
    </location>
</feature>
<keyword evidence="3 6" id="KW-0812">Transmembrane</keyword>
<accession>A0A194X4Z2</accession>
<dbReference type="InParanoid" id="A0A194X4Z2"/>
<sequence length="472" mass="51724">MSLVWLSGPISGAIVQPYILLCSDRCESKWGRRRPFIAGGATAIVISLIGLAWSKELILGLASVFGSEQEDKITASTTAATAVLFVFALNIAVQPVQGGLRTLIVDTCPKEQQESANAWAGRIICTANVSSYVCGYIDLPFWFPFLGETQFKVLCVITSILLVASVGLTCWSAKESPAATLEAGLRGDMGLFRKLTYLTTSFRRLHPEVKRVCATQFFSWMGWFPFLFYINIYIGEKYLDSSPTHSYYSQAPISQADMTTAARTGSFGMLMFAIISLISGIAIPLLIHATDRTQHHPREPRLMSTILDTIFTWTSSTRRLWMLSQILYATCMLVTLVVSSLVGTFILVGLAGISWAVTIWAPFAIINTAILSDADDENEETGGDNYERGMGTIIGLHNVAIAVPQIVSALVCGFVFWVSERLGFEDGVGWVLRIGGISALAAAFLTTRLNYGNENSEMIATEEYKLEEMDQA</sequence>
<organism evidence="7 8">
    <name type="scientific">Mollisia scopiformis</name>
    <name type="common">Conifer needle endophyte fungus</name>
    <name type="synonym">Phialocephala scopiformis</name>
    <dbReference type="NCBI Taxonomy" id="149040"/>
    <lineage>
        <taxon>Eukaryota</taxon>
        <taxon>Fungi</taxon>
        <taxon>Dikarya</taxon>
        <taxon>Ascomycota</taxon>
        <taxon>Pezizomycotina</taxon>
        <taxon>Leotiomycetes</taxon>
        <taxon>Helotiales</taxon>
        <taxon>Mollisiaceae</taxon>
        <taxon>Mollisia</taxon>
    </lineage>
</organism>
<dbReference type="RefSeq" id="XP_018069601.1">
    <property type="nucleotide sequence ID" value="XM_018215190.1"/>
</dbReference>
<gene>
    <name evidence="7" type="ORF">LY89DRAFT_686030</name>
</gene>
<evidence type="ECO:0000256" key="2">
    <source>
        <dbReference type="ARBA" id="ARBA00022448"/>
    </source>
</evidence>
<evidence type="ECO:0000313" key="8">
    <source>
        <dbReference type="Proteomes" id="UP000070700"/>
    </source>
</evidence>
<dbReference type="GeneID" id="28824916"/>
<dbReference type="Proteomes" id="UP000070700">
    <property type="component" value="Unassembled WGS sequence"/>
</dbReference>
<feature type="transmembrane region" description="Helical" evidence="6">
    <location>
        <begin position="326"/>
        <end position="347"/>
    </location>
</feature>